<keyword evidence="2" id="KW-0479">Metal-binding</keyword>
<evidence type="ECO:0000313" key="4">
    <source>
        <dbReference type="EMBL" id="GII02199.1"/>
    </source>
</evidence>
<keyword evidence="2" id="KW-0560">Oxidoreductase</keyword>
<dbReference type="GO" id="GO:0004497">
    <property type="term" value="F:monooxygenase activity"/>
    <property type="evidence" value="ECO:0007669"/>
    <property type="project" value="UniProtKB-KW"/>
</dbReference>
<keyword evidence="5" id="KW-1185">Reference proteome</keyword>
<dbReference type="GO" id="GO:0016705">
    <property type="term" value="F:oxidoreductase activity, acting on paired donors, with incorporation or reduction of molecular oxygen"/>
    <property type="evidence" value="ECO:0007669"/>
    <property type="project" value="InterPro"/>
</dbReference>
<dbReference type="InterPro" id="IPR036396">
    <property type="entry name" value="Cyt_P450_sf"/>
</dbReference>
<evidence type="ECO:0000313" key="5">
    <source>
        <dbReference type="Proteomes" id="UP000634476"/>
    </source>
</evidence>
<evidence type="ECO:0000256" key="1">
    <source>
        <dbReference type="ARBA" id="ARBA00010617"/>
    </source>
</evidence>
<evidence type="ECO:0000256" key="2">
    <source>
        <dbReference type="RuleBase" id="RU000461"/>
    </source>
</evidence>
<organism evidence="4 5">
    <name type="scientific">Planobispora takensis</name>
    <dbReference type="NCBI Taxonomy" id="1367882"/>
    <lineage>
        <taxon>Bacteria</taxon>
        <taxon>Bacillati</taxon>
        <taxon>Actinomycetota</taxon>
        <taxon>Actinomycetes</taxon>
        <taxon>Streptosporangiales</taxon>
        <taxon>Streptosporangiaceae</taxon>
        <taxon>Planobispora</taxon>
    </lineage>
</organism>
<dbReference type="Gene3D" id="1.10.630.10">
    <property type="entry name" value="Cytochrome P450"/>
    <property type="match status" value="1"/>
</dbReference>
<dbReference type="PANTHER" id="PTHR46696">
    <property type="entry name" value="P450, PUTATIVE (EUROFUNG)-RELATED"/>
    <property type="match status" value="1"/>
</dbReference>
<dbReference type="Pfam" id="PF00067">
    <property type="entry name" value="p450"/>
    <property type="match status" value="1"/>
</dbReference>
<dbReference type="InterPro" id="IPR002397">
    <property type="entry name" value="Cyt_P450_B"/>
</dbReference>
<dbReference type="RefSeq" id="WP_203876553.1">
    <property type="nucleotide sequence ID" value="NZ_BOOK01000031.1"/>
</dbReference>
<keyword evidence="2" id="KW-0349">Heme</keyword>
<keyword evidence="2" id="KW-0503">Monooxygenase</keyword>
<name>A0A8J3WTT0_9ACTN</name>
<dbReference type="PRINTS" id="PR00359">
    <property type="entry name" value="BP450"/>
</dbReference>
<dbReference type="GO" id="GO:0020037">
    <property type="term" value="F:heme binding"/>
    <property type="evidence" value="ECO:0007669"/>
    <property type="project" value="InterPro"/>
</dbReference>
<protein>
    <submittedName>
        <fullName evidence="4">Cytochrome P450</fullName>
    </submittedName>
</protein>
<dbReference type="GO" id="GO:0005506">
    <property type="term" value="F:iron ion binding"/>
    <property type="evidence" value="ECO:0007669"/>
    <property type="project" value="InterPro"/>
</dbReference>
<dbReference type="InterPro" id="IPR017972">
    <property type="entry name" value="Cyt_P450_CS"/>
</dbReference>
<sequence>MTGSGTCPIHPFDRDGDGVNRPGPELNGEYHRIRDESATGAARVELAGRDIEAWLVTRYADVVEVSRNPVFSRSRAVAAGADPVEGLGDTLLGLDGEDHRRLREPIKKTFGPRHVATLTDGIRRRTEAQLTLMREQGEPADLLTAFALPVAMGTISDILGVPPQERAKFVQWSRPFLGTGHDDPAEAQRALFSMIGYLGEMLEQRRERPADDLLSQIAAADLPEAREVMLPISLIVGGWETTASSTAAFVYQLLTRPYEGHETAYAYLADHPEAVPGAVTELERMYSNSAADSMPRYVTRDIVLPGGARLRKGDIAIPSHDAAGYDRTVFPDPYRMDFARRFTRQPLTFGWGPHRCVGRHLGHEEIVIAIDTLVRNVPGLRLAVPAGCIAYKADHAVTGPTRLPVAWS</sequence>
<gene>
    <name evidence="4" type="ORF">Pta02_42070</name>
</gene>
<evidence type="ECO:0000256" key="3">
    <source>
        <dbReference type="SAM" id="MobiDB-lite"/>
    </source>
</evidence>
<comment type="similarity">
    <text evidence="1 2">Belongs to the cytochrome P450 family.</text>
</comment>
<dbReference type="AlphaFoldDB" id="A0A8J3WTT0"/>
<feature type="region of interest" description="Disordered" evidence="3">
    <location>
        <begin position="1"/>
        <end position="25"/>
    </location>
</feature>
<dbReference type="EMBL" id="BOOK01000031">
    <property type="protein sequence ID" value="GII02199.1"/>
    <property type="molecule type" value="Genomic_DNA"/>
</dbReference>
<accession>A0A8J3WTT0</accession>
<keyword evidence="2" id="KW-0408">Iron</keyword>
<proteinExistence type="inferred from homology"/>
<dbReference type="InterPro" id="IPR001128">
    <property type="entry name" value="Cyt_P450"/>
</dbReference>
<dbReference type="Proteomes" id="UP000634476">
    <property type="component" value="Unassembled WGS sequence"/>
</dbReference>
<dbReference type="SUPFAM" id="SSF48264">
    <property type="entry name" value="Cytochrome P450"/>
    <property type="match status" value="1"/>
</dbReference>
<dbReference type="PROSITE" id="PS00086">
    <property type="entry name" value="CYTOCHROME_P450"/>
    <property type="match status" value="1"/>
</dbReference>
<dbReference type="PANTHER" id="PTHR46696:SF1">
    <property type="entry name" value="CYTOCHROME P450 YJIB-RELATED"/>
    <property type="match status" value="1"/>
</dbReference>
<comment type="caution">
    <text evidence="4">The sequence shown here is derived from an EMBL/GenBank/DDBJ whole genome shotgun (WGS) entry which is preliminary data.</text>
</comment>
<reference evidence="4" key="1">
    <citation type="submission" date="2021-01" db="EMBL/GenBank/DDBJ databases">
        <title>Whole genome shotgun sequence of Planobispora takensis NBRC 109077.</title>
        <authorList>
            <person name="Komaki H."/>
            <person name="Tamura T."/>
        </authorList>
    </citation>
    <scope>NUCLEOTIDE SEQUENCE</scope>
    <source>
        <strain evidence="4">NBRC 109077</strain>
    </source>
</reference>